<gene>
    <name evidence="2" type="ORF">GCM10020221_35980</name>
</gene>
<protein>
    <submittedName>
        <fullName evidence="2">Uncharacterized protein</fullName>
    </submittedName>
</protein>
<dbReference type="Proteomes" id="UP001501102">
    <property type="component" value="Unassembled WGS sequence"/>
</dbReference>
<keyword evidence="3" id="KW-1185">Reference proteome</keyword>
<feature type="region of interest" description="Disordered" evidence="1">
    <location>
        <begin position="50"/>
        <end position="110"/>
    </location>
</feature>
<evidence type="ECO:0000256" key="1">
    <source>
        <dbReference type="SAM" id="MobiDB-lite"/>
    </source>
</evidence>
<evidence type="ECO:0000313" key="3">
    <source>
        <dbReference type="Proteomes" id="UP001501102"/>
    </source>
</evidence>
<accession>A0ABP6JNN7</accession>
<proteinExistence type="predicted"/>
<dbReference type="EMBL" id="BAAAXZ010000135">
    <property type="protein sequence ID" value="GAA2937024.1"/>
    <property type="molecule type" value="Genomic_DNA"/>
</dbReference>
<organism evidence="2 3">
    <name type="scientific">Streptomyces thioluteus</name>
    <dbReference type="NCBI Taxonomy" id="66431"/>
    <lineage>
        <taxon>Bacteria</taxon>
        <taxon>Bacillati</taxon>
        <taxon>Actinomycetota</taxon>
        <taxon>Actinomycetes</taxon>
        <taxon>Kitasatosporales</taxon>
        <taxon>Streptomycetaceae</taxon>
        <taxon>Streptomyces</taxon>
    </lineage>
</organism>
<reference evidence="3" key="1">
    <citation type="journal article" date="2019" name="Int. J. Syst. Evol. Microbiol.">
        <title>The Global Catalogue of Microorganisms (GCM) 10K type strain sequencing project: providing services to taxonomists for standard genome sequencing and annotation.</title>
        <authorList>
            <consortium name="The Broad Institute Genomics Platform"/>
            <consortium name="The Broad Institute Genome Sequencing Center for Infectious Disease"/>
            <person name="Wu L."/>
            <person name="Ma J."/>
        </authorList>
    </citation>
    <scope>NUCLEOTIDE SEQUENCE [LARGE SCALE GENOMIC DNA]</scope>
    <source>
        <strain evidence="3">JCM 4087</strain>
    </source>
</reference>
<comment type="caution">
    <text evidence="2">The sequence shown here is derived from an EMBL/GenBank/DDBJ whole genome shotgun (WGS) entry which is preliminary data.</text>
</comment>
<name>A0ABP6JNN7_STRTU</name>
<sequence length="110" mass="11529">MTPARAAAVGVVPSRSASSAATCPASAGVQCRPGTEWVMARRNRPRARSIVSRAAIDPAPEDSPATVTRPGSPPKEAMFRRTQCNAAIWSRNPRLGGAPSRRAKPSAPAR</sequence>
<evidence type="ECO:0000313" key="2">
    <source>
        <dbReference type="EMBL" id="GAA2937024.1"/>
    </source>
</evidence>